<proteinExistence type="predicted"/>
<organism evidence="3 4">
    <name type="scientific">Aspergillus keveii</name>
    <dbReference type="NCBI Taxonomy" id="714993"/>
    <lineage>
        <taxon>Eukaryota</taxon>
        <taxon>Fungi</taxon>
        <taxon>Dikarya</taxon>
        <taxon>Ascomycota</taxon>
        <taxon>Pezizomycotina</taxon>
        <taxon>Eurotiomycetes</taxon>
        <taxon>Eurotiomycetidae</taxon>
        <taxon>Eurotiales</taxon>
        <taxon>Aspergillaceae</taxon>
        <taxon>Aspergillus</taxon>
        <taxon>Aspergillus subgen. Nidulantes</taxon>
    </lineage>
</organism>
<dbReference type="Proteomes" id="UP001610563">
    <property type="component" value="Unassembled WGS sequence"/>
</dbReference>
<dbReference type="InterPro" id="IPR047142">
    <property type="entry name" value="OryJ/VirC-like"/>
</dbReference>
<feature type="domain" description="Cupin type-2" evidence="2">
    <location>
        <begin position="97"/>
        <end position="158"/>
    </location>
</feature>
<keyword evidence="4" id="KW-1185">Reference proteome</keyword>
<evidence type="ECO:0000313" key="4">
    <source>
        <dbReference type="Proteomes" id="UP001610563"/>
    </source>
</evidence>
<protein>
    <recommendedName>
        <fullName evidence="2">Cupin type-2 domain-containing protein</fullName>
    </recommendedName>
</protein>
<dbReference type="InterPro" id="IPR013096">
    <property type="entry name" value="Cupin_2"/>
</dbReference>
<dbReference type="CDD" id="cd02231">
    <property type="entry name" value="cupin_BLL6423-like"/>
    <property type="match status" value="1"/>
</dbReference>
<evidence type="ECO:0000256" key="1">
    <source>
        <dbReference type="SAM" id="MobiDB-lite"/>
    </source>
</evidence>
<accession>A0ABR4GJL9</accession>
<dbReference type="InterPro" id="IPR011051">
    <property type="entry name" value="RmlC_Cupin_sf"/>
</dbReference>
<name>A0ABR4GJL9_9EURO</name>
<evidence type="ECO:0000259" key="2">
    <source>
        <dbReference type="Pfam" id="PF07883"/>
    </source>
</evidence>
<feature type="compositionally biased region" description="Low complexity" evidence="1">
    <location>
        <begin position="1"/>
        <end position="17"/>
    </location>
</feature>
<feature type="compositionally biased region" description="Polar residues" evidence="1">
    <location>
        <begin position="27"/>
        <end position="37"/>
    </location>
</feature>
<reference evidence="3 4" key="1">
    <citation type="submission" date="2024-07" db="EMBL/GenBank/DDBJ databases">
        <title>Section-level genome sequencing and comparative genomics of Aspergillus sections Usti and Cavernicolus.</title>
        <authorList>
            <consortium name="Lawrence Berkeley National Laboratory"/>
            <person name="Nybo J.L."/>
            <person name="Vesth T.C."/>
            <person name="Theobald S."/>
            <person name="Frisvad J.C."/>
            <person name="Larsen T.O."/>
            <person name="Kjaerboelling I."/>
            <person name="Rothschild-Mancinelli K."/>
            <person name="Lyhne E.K."/>
            <person name="Kogle M.E."/>
            <person name="Barry K."/>
            <person name="Clum A."/>
            <person name="Na H."/>
            <person name="Ledsgaard L."/>
            <person name="Lin J."/>
            <person name="Lipzen A."/>
            <person name="Kuo A."/>
            <person name="Riley R."/>
            <person name="Mondo S."/>
            <person name="Labutti K."/>
            <person name="Haridas S."/>
            <person name="Pangalinan J."/>
            <person name="Salamov A.A."/>
            <person name="Simmons B.A."/>
            <person name="Magnuson J.K."/>
            <person name="Chen J."/>
            <person name="Drula E."/>
            <person name="Henrissat B."/>
            <person name="Wiebenga A."/>
            <person name="Lubbers R.J."/>
            <person name="Gomes A.C."/>
            <person name="Makela M.R."/>
            <person name="Stajich J."/>
            <person name="Grigoriev I.V."/>
            <person name="Mortensen U.H."/>
            <person name="De Vries R.P."/>
            <person name="Baker S.E."/>
            <person name="Andersen M.R."/>
        </authorList>
    </citation>
    <scope>NUCLEOTIDE SEQUENCE [LARGE SCALE GENOMIC DNA]</scope>
    <source>
        <strain evidence="3 4">CBS 209.92</strain>
    </source>
</reference>
<feature type="region of interest" description="Disordered" evidence="1">
    <location>
        <begin position="1"/>
        <end position="54"/>
    </location>
</feature>
<evidence type="ECO:0000313" key="3">
    <source>
        <dbReference type="EMBL" id="KAL2799268.1"/>
    </source>
</evidence>
<feature type="compositionally biased region" description="Low complexity" evidence="1">
    <location>
        <begin position="44"/>
        <end position="54"/>
    </location>
</feature>
<dbReference type="PANTHER" id="PTHR36156">
    <property type="entry name" value="SLR2101 PROTEIN"/>
    <property type="match status" value="1"/>
</dbReference>
<dbReference type="EMBL" id="JBFTWV010000008">
    <property type="protein sequence ID" value="KAL2799268.1"/>
    <property type="molecule type" value="Genomic_DNA"/>
</dbReference>
<dbReference type="InterPro" id="IPR014710">
    <property type="entry name" value="RmlC-like_jellyroll"/>
</dbReference>
<dbReference type="Pfam" id="PF07883">
    <property type="entry name" value="Cupin_2"/>
    <property type="match status" value="1"/>
</dbReference>
<sequence>MSGVPSSTTTSSSTHHPLPTPRRIVTGHTSDGQSTIQHDTRLETTTPFSDGSSSSSILTSLWYTPSSPADVSSAQDNALLPPRMPLVSGSAFTAYDLPPRSEGVFHRSITLDYVIVISGRIVLCLEGGERVSLHEGDVVVQQATMHAWSNESGEWTRLYGVMVPARAPVVEGRVLEDVWPF</sequence>
<gene>
    <name evidence="3" type="ORF">BJX66DRAFT_352709</name>
</gene>
<dbReference type="PANTHER" id="PTHR36156:SF2">
    <property type="entry name" value="CUPIN TYPE-2 DOMAIN-CONTAINING PROTEIN"/>
    <property type="match status" value="1"/>
</dbReference>
<comment type="caution">
    <text evidence="3">The sequence shown here is derived from an EMBL/GenBank/DDBJ whole genome shotgun (WGS) entry which is preliminary data.</text>
</comment>
<dbReference type="Gene3D" id="2.60.120.10">
    <property type="entry name" value="Jelly Rolls"/>
    <property type="match status" value="1"/>
</dbReference>
<dbReference type="SUPFAM" id="SSF51182">
    <property type="entry name" value="RmlC-like cupins"/>
    <property type="match status" value="1"/>
</dbReference>